<dbReference type="InterPro" id="IPR024729">
    <property type="entry name" value="USP7_ICP0-binding_dom"/>
</dbReference>
<name>A0ABU6Y633_9FABA</name>
<dbReference type="InterPro" id="IPR050804">
    <property type="entry name" value="MCC"/>
</dbReference>
<reference evidence="6 7" key="1">
    <citation type="journal article" date="2023" name="Plants (Basel)">
        <title>Bridging the Gap: Combining Genomics and Transcriptomics Approaches to Understand Stylosanthes scabra, an Orphan Legume from the Brazilian Caatinga.</title>
        <authorList>
            <person name="Ferreira-Neto J.R.C."/>
            <person name="da Silva M.D."/>
            <person name="Binneck E."/>
            <person name="de Melo N.F."/>
            <person name="da Silva R.H."/>
            <person name="de Melo A.L.T.M."/>
            <person name="Pandolfi V."/>
            <person name="Bustamante F.O."/>
            <person name="Brasileiro-Vidal A.C."/>
            <person name="Benko-Iseppon A.M."/>
        </authorList>
    </citation>
    <scope>NUCLEOTIDE SEQUENCE [LARGE SCALE GENOMIC DNA]</scope>
    <source>
        <tissue evidence="6">Leaves</tissue>
    </source>
</reference>
<dbReference type="CDD" id="cd00121">
    <property type="entry name" value="MATH"/>
    <property type="match status" value="1"/>
</dbReference>
<sequence length="728" mass="84410">MEVPNSDNPEGPLPMEVQAESTGTVDGPVVDDPQSGKFTWTIKDFSRLTRKVYSDSFQVGGYRWRILVFPKGNNVDHLSMYLDVADSVLPYGWSGYAQFSFTVVNQLHNKFSIRKESSHRFNALESDWGFTDFMPLSEMLDPSRGYVVNDTCVVEADVSVRLKKEQEEEEQKRKRKRKVNAAAHLYTIVKVARDADLFEQIGKDIFFDLVDHDEVISFHIQKQLPFSAFKEEVAKELGVPVQYQRFWLWAKRENYSYRLDRPVTPQEEIQSVGQLREVSNKANSAELKLFLEMEIGQDFRPIALPEKSTKDLLLFFKLYDPSNEEFRFLRYIGRFYVSALGKPMDILTRLNEMAGFARDEEIELFEEIKFEPEVMCELIDKKSTFLANELEDGDIICFQKTPKVGTVKQIRYPDVPSFLEYVHKRQAEIDRNIIEKSEAGIVETDSSSKDKPHVSPSNCAQETEDLILEELMKVTSETDIEDKGLSDPVNKSIHLETVQEQIPHQTSSQTSVEKPKLLMEAKKAAKWMIEILGQTDDDMVNENEINAKLSIITSCFIENRFPSHYIKQAETFPTIIQNLFKRRDKIRVLKNQTAKLEEETKELYETEEKMKKRCLRYEEILQDASSKLEILKKKEKELETELASIRQKIAENIERREKLEKPFIKSQAAKKELDEELSKVISDKHEKQKTLEVSKHAEIEESCAFEKALEGKTKLKLIFEQLLAEYSD</sequence>
<dbReference type="Pfam" id="PF12436">
    <property type="entry name" value="USP7_ICP0_bdg"/>
    <property type="match status" value="1"/>
</dbReference>
<dbReference type="Pfam" id="PF22486">
    <property type="entry name" value="MATH_2"/>
    <property type="match status" value="1"/>
</dbReference>
<comment type="caution">
    <text evidence="6">The sequence shown here is derived from an EMBL/GenBank/DDBJ whole genome shotgun (WGS) entry which is preliminary data.</text>
</comment>
<dbReference type="PANTHER" id="PTHR46236:SF35">
    <property type="entry name" value="MATH DOMAIN-CONTAINING PROTEIN"/>
    <property type="match status" value="1"/>
</dbReference>
<evidence type="ECO:0000256" key="1">
    <source>
        <dbReference type="ARBA" id="ARBA00022786"/>
    </source>
</evidence>
<dbReference type="Gene3D" id="2.60.210.10">
    <property type="entry name" value="Apoptosis, Tumor Necrosis Factor Receptor Associated Protein 2, Chain A"/>
    <property type="match status" value="1"/>
</dbReference>
<organism evidence="6 7">
    <name type="scientific">Stylosanthes scabra</name>
    <dbReference type="NCBI Taxonomy" id="79078"/>
    <lineage>
        <taxon>Eukaryota</taxon>
        <taxon>Viridiplantae</taxon>
        <taxon>Streptophyta</taxon>
        <taxon>Embryophyta</taxon>
        <taxon>Tracheophyta</taxon>
        <taxon>Spermatophyta</taxon>
        <taxon>Magnoliopsida</taxon>
        <taxon>eudicotyledons</taxon>
        <taxon>Gunneridae</taxon>
        <taxon>Pentapetalae</taxon>
        <taxon>rosids</taxon>
        <taxon>fabids</taxon>
        <taxon>Fabales</taxon>
        <taxon>Fabaceae</taxon>
        <taxon>Papilionoideae</taxon>
        <taxon>50 kb inversion clade</taxon>
        <taxon>dalbergioids sensu lato</taxon>
        <taxon>Dalbergieae</taxon>
        <taxon>Pterocarpus clade</taxon>
        <taxon>Stylosanthes</taxon>
    </lineage>
</organism>
<evidence type="ECO:0000256" key="2">
    <source>
        <dbReference type="ARBA" id="ARBA00023054"/>
    </source>
</evidence>
<keyword evidence="2 3" id="KW-0175">Coiled coil</keyword>
<proteinExistence type="predicted"/>
<evidence type="ECO:0000313" key="6">
    <source>
        <dbReference type="EMBL" id="MED6205902.1"/>
    </source>
</evidence>
<dbReference type="Proteomes" id="UP001341840">
    <property type="component" value="Unassembled WGS sequence"/>
</dbReference>
<dbReference type="InterPro" id="IPR008974">
    <property type="entry name" value="TRAF-like"/>
</dbReference>
<dbReference type="InterPro" id="IPR002083">
    <property type="entry name" value="MATH/TRAF_dom"/>
</dbReference>
<keyword evidence="7" id="KW-1185">Reference proteome</keyword>
<dbReference type="PROSITE" id="PS50144">
    <property type="entry name" value="MATH"/>
    <property type="match status" value="1"/>
</dbReference>
<dbReference type="EMBL" id="JASCZI010241729">
    <property type="protein sequence ID" value="MED6205902.1"/>
    <property type="molecule type" value="Genomic_DNA"/>
</dbReference>
<dbReference type="SMART" id="SM00061">
    <property type="entry name" value="MATH"/>
    <property type="match status" value="1"/>
</dbReference>
<feature type="coiled-coil region" evidence="3">
    <location>
        <begin position="586"/>
        <end position="655"/>
    </location>
</feature>
<keyword evidence="1" id="KW-0833">Ubl conjugation pathway</keyword>
<feature type="region of interest" description="Disordered" evidence="4">
    <location>
        <begin position="1"/>
        <end position="30"/>
    </location>
</feature>
<gene>
    <name evidence="6" type="ORF">PIB30_022032</name>
</gene>
<dbReference type="PANTHER" id="PTHR46236">
    <property type="entry name" value="TRAF-LIKE SUPERFAMILY PROTEIN"/>
    <property type="match status" value="1"/>
</dbReference>
<evidence type="ECO:0000259" key="5">
    <source>
        <dbReference type="PROSITE" id="PS50144"/>
    </source>
</evidence>
<evidence type="ECO:0000256" key="3">
    <source>
        <dbReference type="SAM" id="Coils"/>
    </source>
</evidence>
<accession>A0ABU6Y633</accession>
<protein>
    <recommendedName>
        <fullName evidence="5">MATH domain-containing protein</fullName>
    </recommendedName>
</protein>
<evidence type="ECO:0000256" key="4">
    <source>
        <dbReference type="SAM" id="MobiDB-lite"/>
    </source>
</evidence>
<feature type="domain" description="MATH" evidence="5">
    <location>
        <begin position="35"/>
        <end position="158"/>
    </location>
</feature>
<dbReference type="Gene3D" id="3.10.20.90">
    <property type="entry name" value="Phosphatidylinositol 3-kinase Catalytic Subunit, Chain A, domain 1"/>
    <property type="match status" value="1"/>
</dbReference>
<dbReference type="SUPFAM" id="SSF49599">
    <property type="entry name" value="TRAF domain-like"/>
    <property type="match status" value="1"/>
</dbReference>
<evidence type="ECO:0000313" key="7">
    <source>
        <dbReference type="Proteomes" id="UP001341840"/>
    </source>
</evidence>